<dbReference type="EMBL" id="CDMY01000385">
    <property type="protein sequence ID" value="CEM08685.1"/>
    <property type="molecule type" value="Genomic_DNA"/>
</dbReference>
<accession>A0A0G4F7H8</accession>
<keyword evidence="5" id="KW-0489">Methyltransferase</keyword>
<dbReference type="PhylomeDB" id="A0A0G4F7H8"/>
<evidence type="ECO:0000256" key="7">
    <source>
        <dbReference type="ARBA" id="ARBA00022691"/>
    </source>
</evidence>
<evidence type="ECO:0000256" key="2">
    <source>
        <dbReference type="ARBA" id="ARBA00004496"/>
    </source>
</evidence>
<dbReference type="InterPro" id="IPR029063">
    <property type="entry name" value="SAM-dependent_MTases_sf"/>
</dbReference>
<dbReference type="GO" id="GO:0018064">
    <property type="term" value="F:protein-L-histidine N-tele-methyltransferase activity"/>
    <property type="evidence" value="ECO:0007669"/>
    <property type="project" value="UniProtKB-EC"/>
</dbReference>
<proteinExistence type="inferred from homology"/>
<keyword evidence="6" id="KW-0808">Transferase</keyword>
<comment type="similarity">
    <text evidence="9">Belongs to the methyltransferase superfamily. METTL18 family.</text>
</comment>
<dbReference type="VEuPathDB" id="CryptoDB:Vbra_14711"/>
<keyword evidence="4" id="KW-0963">Cytoplasm</keyword>
<evidence type="ECO:0000313" key="10">
    <source>
        <dbReference type="EMBL" id="CEM08685.1"/>
    </source>
</evidence>
<name>A0A0G4F7H8_VITBC</name>
<keyword evidence="8" id="KW-0539">Nucleus</keyword>
<dbReference type="GO" id="GO:0005737">
    <property type="term" value="C:cytoplasm"/>
    <property type="evidence" value="ECO:0007669"/>
    <property type="project" value="UniProtKB-SubCell"/>
</dbReference>
<evidence type="ECO:0000256" key="5">
    <source>
        <dbReference type="ARBA" id="ARBA00022603"/>
    </source>
</evidence>
<evidence type="ECO:0000256" key="4">
    <source>
        <dbReference type="ARBA" id="ARBA00022490"/>
    </source>
</evidence>
<dbReference type="Proteomes" id="UP000041254">
    <property type="component" value="Unassembled WGS sequence"/>
</dbReference>
<dbReference type="InterPro" id="IPR019410">
    <property type="entry name" value="Methyltransf_16"/>
</dbReference>
<protein>
    <recommendedName>
        <fullName evidence="3">protein-histidine N-methyltransferase</fullName>
        <ecNumber evidence="3">2.1.1.85</ecNumber>
    </recommendedName>
</protein>
<dbReference type="GO" id="GO:0032259">
    <property type="term" value="P:methylation"/>
    <property type="evidence" value="ECO:0007669"/>
    <property type="project" value="UniProtKB-KW"/>
</dbReference>
<dbReference type="PANTHER" id="PTHR14614">
    <property type="entry name" value="HEPATOCELLULAR CARCINOMA-ASSOCIATED ANTIGEN"/>
    <property type="match status" value="1"/>
</dbReference>
<sequence length="247" mass="26521">MIESVAFPHFDGDKEKEAAGTAVSVPIGGSQEAAMTFCVVLPQPDANVEVEKGVYEGGVQIWEGSRDLVAFMARQRQEGVDWCADKVVMELGCGHGLPALFALQHGAKSCTFQDLNPAVLHNITAPNVALNVPSDASRCRFVSGDWPSLPRLFASEQLDACDVILSAETLYREEGFGDIAAVLKAGLKTGGVALFASKRYYFGVGGGSVLFSQYIASTCGSDLRVDSESVIEDQRSNVREILRIVRT</sequence>
<dbReference type="GO" id="GO:0005634">
    <property type="term" value="C:nucleus"/>
    <property type="evidence" value="ECO:0007669"/>
    <property type="project" value="UniProtKB-SubCell"/>
</dbReference>
<dbReference type="Pfam" id="PF10294">
    <property type="entry name" value="Methyltransf_16"/>
    <property type="match status" value="1"/>
</dbReference>
<dbReference type="OMA" id="FQSESVW"/>
<dbReference type="InParanoid" id="A0A0G4F7H8"/>
<dbReference type="PANTHER" id="PTHR14614:SF39">
    <property type="entry name" value="HISTIDINE PROTEIN METHYLTRANSFERASE 1 HOMOLOG"/>
    <property type="match status" value="1"/>
</dbReference>
<dbReference type="SUPFAM" id="SSF53335">
    <property type="entry name" value="S-adenosyl-L-methionine-dependent methyltransferases"/>
    <property type="match status" value="1"/>
</dbReference>
<evidence type="ECO:0000256" key="6">
    <source>
        <dbReference type="ARBA" id="ARBA00022679"/>
    </source>
</evidence>
<evidence type="ECO:0000256" key="9">
    <source>
        <dbReference type="ARBA" id="ARBA00038126"/>
    </source>
</evidence>
<dbReference type="FunCoup" id="A0A0G4F7H8">
    <property type="interactions" value="380"/>
</dbReference>
<keyword evidence="7" id="KW-0949">S-adenosyl-L-methionine</keyword>
<organism evidence="10 11">
    <name type="scientific">Vitrella brassicaformis (strain CCMP3155)</name>
    <dbReference type="NCBI Taxonomy" id="1169540"/>
    <lineage>
        <taxon>Eukaryota</taxon>
        <taxon>Sar</taxon>
        <taxon>Alveolata</taxon>
        <taxon>Colpodellida</taxon>
        <taxon>Vitrellaceae</taxon>
        <taxon>Vitrella</taxon>
    </lineage>
</organism>
<reference evidence="10 11" key="1">
    <citation type="submission" date="2014-11" db="EMBL/GenBank/DDBJ databases">
        <authorList>
            <person name="Zhu J."/>
            <person name="Qi W."/>
            <person name="Song R."/>
        </authorList>
    </citation>
    <scope>NUCLEOTIDE SEQUENCE [LARGE SCALE GENOMIC DNA]</scope>
</reference>
<evidence type="ECO:0000256" key="1">
    <source>
        <dbReference type="ARBA" id="ARBA00004123"/>
    </source>
</evidence>
<dbReference type="CDD" id="cd02440">
    <property type="entry name" value="AdoMet_MTases"/>
    <property type="match status" value="1"/>
</dbReference>
<comment type="subcellular location">
    <subcellularLocation>
        <location evidence="2">Cytoplasm</location>
    </subcellularLocation>
    <subcellularLocation>
        <location evidence="1">Nucleus</location>
    </subcellularLocation>
</comment>
<evidence type="ECO:0000313" key="11">
    <source>
        <dbReference type="Proteomes" id="UP000041254"/>
    </source>
</evidence>
<evidence type="ECO:0000256" key="8">
    <source>
        <dbReference type="ARBA" id="ARBA00023242"/>
    </source>
</evidence>
<dbReference type="OrthoDB" id="445663at2759"/>
<evidence type="ECO:0000256" key="3">
    <source>
        <dbReference type="ARBA" id="ARBA00012533"/>
    </source>
</evidence>
<dbReference type="AlphaFoldDB" id="A0A0G4F7H8"/>
<gene>
    <name evidence="10" type="ORF">Vbra_14711</name>
</gene>
<dbReference type="Gene3D" id="3.40.50.150">
    <property type="entry name" value="Vaccinia Virus protein VP39"/>
    <property type="match status" value="1"/>
</dbReference>
<dbReference type="STRING" id="1169540.A0A0G4F7H8"/>
<dbReference type="EC" id="2.1.1.85" evidence="3"/>
<keyword evidence="11" id="KW-1185">Reference proteome</keyword>